<reference evidence="6" key="1">
    <citation type="submission" date="2021-01" db="EMBL/GenBank/DDBJ databases">
        <authorList>
            <person name="Corre E."/>
            <person name="Pelletier E."/>
            <person name="Niang G."/>
            <person name="Scheremetjew M."/>
            <person name="Finn R."/>
            <person name="Kale V."/>
            <person name="Holt S."/>
            <person name="Cochrane G."/>
            <person name="Meng A."/>
            <person name="Brown T."/>
            <person name="Cohen L."/>
        </authorList>
    </citation>
    <scope>NUCLEOTIDE SEQUENCE</scope>
    <source>
        <strain evidence="6">CCMP281</strain>
    </source>
</reference>
<keyword evidence="3" id="KW-0347">Helicase</keyword>
<dbReference type="Pfam" id="PF26026">
    <property type="entry name" value="RNA_hel_CTD"/>
    <property type="match status" value="1"/>
</dbReference>
<dbReference type="InterPro" id="IPR059023">
    <property type="entry name" value="RNA_hel_CTD"/>
</dbReference>
<gene>
    <name evidence="6" type="ORF">HERI1096_LOCUS21894</name>
</gene>
<evidence type="ECO:0000256" key="4">
    <source>
        <dbReference type="ARBA" id="ARBA00022840"/>
    </source>
</evidence>
<accession>A0A7S3B0K0</accession>
<name>A0A7S3B0K0_9EUKA</name>
<dbReference type="SMART" id="SM00847">
    <property type="entry name" value="HA2"/>
    <property type="match status" value="1"/>
</dbReference>
<dbReference type="InterPro" id="IPR007502">
    <property type="entry name" value="Helicase-assoc_dom"/>
</dbReference>
<dbReference type="InterPro" id="IPR011709">
    <property type="entry name" value="DEAD-box_helicase_OB_fold"/>
</dbReference>
<dbReference type="GO" id="GO:0005524">
    <property type="term" value="F:ATP binding"/>
    <property type="evidence" value="ECO:0007669"/>
    <property type="project" value="UniProtKB-KW"/>
</dbReference>
<protein>
    <recommendedName>
        <fullName evidence="5">Helicase-associated domain-containing protein</fullName>
    </recommendedName>
</protein>
<dbReference type="EMBL" id="HBHX01039450">
    <property type="protein sequence ID" value="CAE0121193.1"/>
    <property type="molecule type" value="Transcribed_RNA"/>
</dbReference>
<dbReference type="Gene3D" id="1.20.120.1080">
    <property type="match status" value="1"/>
</dbReference>
<evidence type="ECO:0000313" key="6">
    <source>
        <dbReference type="EMBL" id="CAE0121193.1"/>
    </source>
</evidence>
<evidence type="ECO:0000256" key="1">
    <source>
        <dbReference type="ARBA" id="ARBA00022741"/>
    </source>
</evidence>
<keyword evidence="4" id="KW-0067">ATP-binding</keyword>
<dbReference type="AlphaFoldDB" id="A0A7S3B0K0"/>
<feature type="domain" description="Helicase-associated" evidence="5">
    <location>
        <begin position="11"/>
        <end position="104"/>
    </location>
</feature>
<organism evidence="6">
    <name type="scientific">Haptolina ericina</name>
    <dbReference type="NCBI Taxonomy" id="156174"/>
    <lineage>
        <taxon>Eukaryota</taxon>
        <taxon>Haptista</taxon>
        <taxon>Haptophyta</taxon>
        <taxon>Prymnesiophyceae</taxon>
        <taxon>Prymnesiales</taxon>
        <taxon>Prymnesiaceae</taxon>
        <taxon>Haptolina</taxon>
    </lineage>
</organism>
<dbReference type="Pfam" id="PF07717">
    <property type="entry name" value="OB_NTP_bind"/>
    <property type="match status" value="1"/>
</dbReference>
<evidence type="ECO:0000256" key="2">
    <source>
        <dbReference type="ARBA" id="ARBA00022801"/>
    </source>
</evidence>
<dbReference type="GO" id="GO:0016787">
    <property type="term" value="F:hydrolase activity"/>
    <property type="evidence" value="ECO:0007669"/>
    <property type="project" value="UniProtKB-KW"/>
</dbReference>
<dbReference type="Pfam" id="PF21010">
    <property type="entry name" value="HA2_C"/>
    <property type="match status" value="1"/>
</dbReference>
<sequence>MQPPAAAALDAAATALVRVGGLSAAPEEKLTPLGQHLARMPLEPRIGKTLIYGALLGCVDPALTIAAAMSLARSPFLSPFDKRAEAQSARAPFCNEMSDQMALLRAYEAWKDEREMHGAGAARRFAEAHFLSANGMEELSALRGKLAATLSELGLPRSTYDATGSKAVGSQANLVRALLCAGLYPNIVKVRMPDTRYEKTAQGAVEATNEDARAIKFFLEPGGRVFLHPSSALFSAAKFDHHRWLVYNSKRQVDGGKLYVQEVTAVSQLALLLFGGQVVVHHDKGTVTIDGMITFDAPGRVAVLVRELRAELDKLLLQKIVDPALEIGSHPVLEAIINLIATERAGL</sequence>
<evidence type="ECO:0000256" key="3">
    <source>
        <dbReference type="ARBA" id="ARBA00022806"/>
    </source>
</evidence>
<dbReference type="PANTHER" id="PTHR18934">
    <property type="entry name" value="ATP-DEPENDENT RNA HELICASE"/>
    <property type="match status" value="1"/>
</dbReference>
<keyword evidence="2" id="KW-0378">Hydrolase</keyword>
<keyword evidence="1" id="KW-0547">Nucleotide-binding</keyword>
<evidence type="ECO:0000259" key="5">
    <source>
        <dbReference type="SMART" id="SM00847"/>
    </source>
</evidence>
<dbReference type="PANTHER" id="PTHR18934:SF99">
    <property type="entry name" value="ATP-DEPENDENT RNA HELICASE DHX37-RELATED"/>
    <property type="match status" value="1"/>
</dbReference>
<dbReference type="GO" id="GO:0003723">
    <property type="term" value="F:RNA binding"/>
    <property type="evidence" value="ECO:0007669"/>
    <property type="project" value="TreeGrafter"/>
</dbReference>
<dbReference type="GO" id="GO:0004386">
    <property type="term" value="F:helicase activity"/>
    <property type="evidence" value="ECO:0007669"/>
    <property type="project" value="UniProtKB-KW"/>
</dbReference>
<proteinExistence type="predicted"/>